<dbReference type="InterPro" id="IPR006016">
    <property type="entry name" value="UspA"/>
</dbReference>
<gene>
    <name evidence="3" type="ORF">ACFQ3Q_11065</name>
</gene>
<sequence length="284" mass="33319">MRKIVIPTDFSVNAFNAFKYAVDLFKYEKSEFFVVHAYADEVYDQEVILSRELMEELKAKTLERTNKELQLLLDKIKEYSPNPRHSFKAISTFGSLVDGVNHLINKENADVAIMGTRGKTNDRSISFGSNTLQVLKYVQCPVLSIPEDFEYKRPEKMLFPSNFLIPYQKRELKLVAELAKSYRSEIHMIYISNFPADSYRQKDNQIILKEQFHESDFYFHCVDEGDKLEIIKKFIKDLEIDLLIMVNSRHTYLESILYQSTIDKIGLHPKIPFLVLQNYNRECT</sequence>
<comment type="caution">
    <text evidence="3">The sequence shown here is derived from an EMBL/GenBank/DDBJ whole genome shotgun (WGS) entry which is preliminary data.</text>
</comment>
<dbReference type="PANTHER" id="PTHR46268:SF6">
    <property type="entry name" value="UNIVERSAL STRESS PROTEIN UP12"/>
    <property type="match status" value="1"/>
</dbReference>
<reference evidence="4" key="1">
    <citation type="journal article" date="2019" name="Int. J. Syst. Evol. Microbiol.">
        <title>The Global Catalogue of Microorganisms (GCM) 10K type strain sequencing project: providing services to taxonomists for standard genome sequencing and annotation.</title>
        <authorList>
            <consortium name="The Broad Institute Genomics Platform"/>
            <consortium name="The Broad Institute Genome Sequencing Center for Infectious Disease"/>
            <person name="Wu L."/>
            <person name="Ma J."/>
        </authorList>
    </citation>
    <scope>NUCLEOTIDE SEQUENCE [LARGE SCALE GENOMIC DNA]</scope>
    <source>
        <strain evidence="4">CCUG 64793</strain>
    </source>
</reference>
<dbReference type="InterPro" id="IPR006015">
    <property type="entry name" value="Universal_stress_UspA"/>
</dbReference>
<dbReference type="InterPro" id="IPR014729">
    <property type="entry name" value="Rossmann-like_a/b/a_fold"/>
</dbReference>
<name>A0ABW3NVB9_9FLAO</name>
<evidence type="ECO:0000313" key="4">
    <source>
        <dbReference type="Proteomes" id="UP001597131"/>
    </source>
</evidence>
<comment type="similarity">
    <text evidence="1">Belongs to the universal stress protein A family.</text>
</comment>
<proteinExistence type="inferred from homology"/>
<dbReference type="SUPFAM" id="SSF52402">
    <property type="entry name" value="Adenine nucleotide alpha hydrolases-like"/>
    <property type="match status" value="2"/>
</dbReference>
<evidence type="ECO:0000313" key="3">
    <source>
        <dbReference type="EMBL" id="MFD1096291.1"/>
    </source>
</evidence>
<dbReference type="PRINTS" id="PR01438">
    <property type="entry name" value="UNVRSLSTRESS"/>
</dbReference>
<accession>A0ABW3NVB9</accession>
<dbReference type="CDD" id="cd00293">
    <property type="entry name" value="USP-like"/>
    <property type="match status" value="1"/>
</dbReference>
<dbReference type="PANTHER" id="PTHR46268">
    <property type="entry name" value="STRESS RESPONSE PROTEIN NHAX"/>
    <property type="match status" value="1"/>
</dbReference>
<dbReference type="RefSeq" id="WP_380745797.1">
    <property type="nucleotide sequence ID" value="NZ_JBHTLI010000002.1"/>
</dbReference>
<evidence type="ECO:0000256" key="1">
    <source>
        <dbReference type="ARBA" id="ARBA00008791"/>
    </source>
</evidence>
<dbReference type="Proteomes" id="UP001597131">
    <property type="component" value="Unassembled WGS sequence"/>
</dbReference>
<dbReference type="Pfam" id="PF00582">
    <property type="entry name" value="Usp"/>
    <property type="match status" value="1"/>
</dbReference>
<evidence type="ECO:0000259" key="2">
    <source>
        <dbReference type="Pfam" id="PF00582"/>
    </source>
</evidence>
<dbReference type="EMBL" id="JBHTLI010000002">
    <property type="protein sequence ID" value="MFD1096291.1"/>
    <property type="molecule type" value="Genomic_DNA"/>
</dbReference>
<protein>
    <submittedName>
        <fullName evidence="3">Universal stress protein</fullName>
    </submittedName>
</protein>
<keyword evidence="4" id="KW-1185">Reference proteome</keyword>
<feature type="domain" description="UspA" evidence="2">
    <location>
        <begin position="1"/>
        <end position="145"/>
    </location>
</feature>
<dbReference type="Gene3D" id="3.40.50.620">
    <property type="entry name" value="HUPs"/>
    <property type="match status" value="2"/>
</dbReference>
<organism evidence="3 4">
    <name type="scientific">Salegentibacter chungangensis</name>
    <dbReference type="NCBI Taxonomy" id="1335724"/>
    <lineage>
        <taxon>Bacteria</taxon>
        <taxon>Pseudomonadati</taxon>
        <taxon>Bacteroidota</taxon>
        <taxon>Flavobacteriia</taxon>
        <taxon>Flavobacteriales</taxon>
        <taxon>Flavobacteriaceae</taxon>
        <taxon>Salegentibacter</taxon>
    </lineage>
</organism>